<sequence length="229" mass="23357">MTTATHSLDATSGATTVAELLARNGARTGQVPHRRARPGGLEGTLPAFPPVDETATQYRYDQTTVAALLEAEPRAEKNRPARAGLKIAGLAFAGAVLAGGWALTNAQPPGSDGGDRAAGPVPSNNTPESGRLLASAPVGAQVVTLASAAPASTAAIPATAPAKQPDQGRFTGKLPSTAKPAPAKPTAAAPPRVAPPKLPAGTYVWPVNPGGYQNPYQNWPRGGGRHWHR</sequence>
<proteinExistence type="predicted"/>
<evidence type="ECO:0000256" key="1">
    <source>
        <dbReference type="SAM" id="MobiDB-lite"/>
    </source>
</evidence>
<reference evidence="2 3" key="1">
    <citation type="submission" date="2019-11" db="EMBL/GenBank/DDBJ databases">
        <title>Draft genome of Amycolatopsis RM579.</title>
        <authorList>
            <person name="Duangmal K."/>
            <person name="Mingma R."/>
        </authorList>
    </citation>
    <scope>NUCLEOTIDE SEQUENCE [LARGE SCALE GENOMIC DNA]</scope>
    <source>
        <strain evidence="2 3">RM579</strain>
    </source>
</reference>
<keyword evidence="3" id="KW-1185">Reference proteome</keyword>
<evidence type="ECO:0000313" key="2">
    <source>
        <dbReference type="EMBL" id="MTD54246.1"/>
    </source>
</evidence>
<dbReference type="OrthoDB" id="3627926at2"/>
<dbReference type="RefSeq" id="WP_154756443.1">
    <property type="nucleotide sequence ID" value="NZ_WMBA01000010.1"/>
</dbReference>
<feature type="region of interest" description="Disordered" evidence="1">
    <location>
        <begin position="151"/>
        <end position="201"/>
    </location>
</feature>
<name>A0A6N7Z4Q2_9PSEU</name>
<evidence type="ECO:0000313" key="3">
    <source>
        <dbReference type="Proteomes" id="UP000440096"/>
    </source>
</evidence>
<organism evidence="2 3">
    <name type="scientific">Amycolatopsis pithecellobii</name>
    <dbReference type="NCBI Taxonomy" id="664692"/>
    <lineage>
        <taxon>Bacteria</taxon>
        <taxon>Bacillati</taxon>
        <taxon>Actinomycetota</taxon>
        <taxon>Actinomycetes</taxon>
        <taxon>Pseudonocardiales</taxon>
        <taxon>Pseudonocardiaceae</taxon>
        <taxon>Amycolatopsis</taxon>
    </lineage>
</organism>
<accession>A0A6N7Z4Q2</accession>
<protein>
    <submittedName>
        <fullName evidence="2">Uncharacterized protein</fullName>
    </submittedName>
</protein>
<dbReference type="Proteomes" id="UP000440096">
    <property type="component" value="Unassembled WGS sequence"/>
</dbReference>
<dbReference type="EMBL" id="WMBA01000010">
    <property type="protein sequence ID" value="MTD54246.1"/>
    <property type="molecule type" value="Genomic_DNA"/>
</dbReference>
<feature type="compositionally biased region" description="Low complexity" evidence="1">
    <location>
        <begin position="178"/>
        <end position="191"/>
    </location>
</feature>
<feature type="compositionally biased region" description="Low complexity" evidence="1">
    <location>
        <begin position="151"/>
        <end position="162"/>
    </location>
</feature>
<feature type="region of interest" description="Disordered" evidence="1">
    <location>
        <begin position="106"/>
        <end position="131"/>
    </location>
</feature>
<feature type="region of interest" description="Disordered" evidence="1">
    <location>
        <begin position="23"/>
        <end position="48"/>
    </location>
</feature>
<comment type="caution">
    <text evidence="2">The sequence shown here is derived from an EMBL/GenBank/DDBJ whole genome shotgun (WGS) entry which is preliminary data.</text>
</comment>
<dbReference type="AlphaFoldDB" id="A0A6N7Z4Q2"/>
<gene>
    <name evidence="2" type="ORF">GKO32_09705</name>
</gene>